<reference evidence="3 4" key="1">
    <citation type="submission" date="2014-04" db="EMBL/GenBank/DDBJ databases">
        <title>Evolutionary Origins and Diversification of the Mycorrhizal Mutualists.</title>
        <authorList>
            <consortium name="DOE Joint Genome Institute"/>
            <consortium name="Mycorrhizal Genomics Consortium"/>
            <person name="Kohler A."/>
            <person name="Kuo A."/>
            <person name="Nagy L.G."/>
            <person name="Floudas D."/>
            <person name="Copeland A."/>
            <person name="Barry K.W."/>
            <person name="Cichocki N."/>
            <person name="Veneault-Fourrey C."/>
            <person name="LaButti K."/>
            <person name="Lindquist E.A."/>
            <person name="Lipzen A."/>
            <person name="Lundell T."/>
            <person name="Morin E."/>
            <person name="Murat C."/>
            <person name="Riley R."/>
            <person name="Ohm R."/>
            <person name="Sun H."/>
            <person name="Tunlid A."/>
            <person name="Henrissat B."/>
            <person name="Grigoriev I.V."/>
            <person name="Hibbett D.S."/>
            <person name="Martin F."/>
        </authorList>
    </citation>
    <scope>NUCLEOTIDE SEQUENCE [LARGE SCALE GENOMIC DNA]</scope>
    <source>
        <strain evidence="3 4">MD-312</strain>
    </source>
</reference>
<gene>
    <name evidence="3" type="ORF">HYDPIDRAFT_154529</name>
</gene>
<dbReference type="EMBL" id="KN839847">
    <property type="protein sequence ID" value="KIJ64203.1"/>
    <property type="molecule type" value="Genomic_DNA"/>
</dbReference>
<organism evidence="3 4">
    <name type="scientific">Hydnomerulius pinastri MD-312</name>
    <dbReference type="NCBI Taxonomy" id="994086"/>
    <lineage>
        <taxon>Eukaryota</taxon>
        <taxon>Fungi</taxon>
        <taxon>Dikarya</taxon>
        <taxon>Basidiomycota</taxon>
        <taxon>Agaricomycotina</taxon>
        <taxon>Agaricomycetes</taxon>
        <taxon>Agaricomycetidae</taxon>
        <taxon>Boletales</taxon>
        <taxon>Boletales incertae sedis</taxon>
        <taxon>Leucogyrophana</taxon>
    </lineage>
</organism>
<dbReference type="Proteomes" id="UP000053820">
    <property type="component" value="Unassembled WGS sequence"/>
</dbReference>
<evidence type="ECO:0000259" key="2">
    <source>
        <dbReference type="Pfam" id="PF06985"/>
    </source>
</evidence>
<dbReference type="AlphaFoldDB" id="A0A0C9W967"/>
<dbReference type="InterPro" id="IPR010730">
    <property type="entry name" value="HET"/>
</dbReference>
<feature type="domain" description="Heterokaryon incompatibility" evidence="2">
    <location>
        <begin position="91"/>
        <end position="181"/>
    </location>
</feature>
<name>A0A0C9W967_9AGAM</name>
<dbReference type="HOGENOM" id="CLU_000288_138_1_1"/>
<feature type="region of interest" description="Disordered" evidence="1">
    <location>
        <begin position="1"/>
        <end position="21"/>
    </location>
</feature>
<keyword evidence="4" id="KW-1185">Reference proteome</keyword>
<evidence type="ECO:0000313" key="3">
    <source>
        <dbReference type="EMBL" id="KIJ64203.1"/>
    </source>
</evidence>
<dbReference type="Pfam" id="PF06985">
    <property type="entry name" value="HET"/>
    <property type="match status" value="1"/>
</dbReference>
<evidence type="ECO:0000256" key="1">
    <source>
        <dbReference type="SAM" id="MobiDB-lite"/>
    </source>
</evidence>
<proteinExistence type="predicted"/>
<dbReference type="PANTHER" id="PTHR10622:SF10">
    <property type="entry name" value="HET DOMAIN-CONTAINING PROTEIN"/>
    <property type="match status" value="1"/>
</dbReference>
<dbReference type="OrthoDB" id="5122891at2759"/>
<accession>A0A0C9W967</accession>
<evidence type="ECO:0000313" key="4">
    <source>
        <dbReference type="Proteomes" id="UP000053820"/>
    </source>
</evidence>
<sequence>MQDPHRAYTPLSGRPASDAPNLISRREQLQDALDDYVFNDLPTYLIRIRDKKLVTRDEIREAFRPQLEAISDEELRKFRSYKDYIRARLRYAIFSHRWGTGEPLHREIVSNPSWMELRGPGHLKLLKFCEKAEEHGCSYAWSDTCCIDKTSSAELEEAIRAMYRWYRDAEVCIVHLAESSTLDDFEREPWFGRGWTLQELLAPKKMRFYGRDWTPMRSSGSWDGDWNDKADWRILGAISKVTQIPTGELRNFRPACDRISQKMGWASKRKTTRIEDVAYSLIGIFDISMSISYGEGSWAFHRLVEVLAQRSGEPSFFAWAGESSRYSFALPSSPASYGGLGSQMTSNLRLTGSVFEEVGDRSYAMTKLGLQVKLLVLPVDWTHTGKNGYTLTPALLQTTPLITEAYYEVFQPSNCALGVVDFTRVEEGRGTLRTGERYFCLLLKRRMGSGWIKAYTQSVLTLRCNESITKQLETVVLLNS</sequence>
<protein>
    <recommendedName>
        <fullName evidence="2">Heterokaryon incompatibility domain-containing protein</fullName>
    </recommendedName>
</protein>
<dbReference type="PANTHER" id="PTHR10622">
    <property type="entry name" value="HET DOMAIN-CONTAINING PROTEIN"/>
    <property type="match status" value="1"/>
</dbReference>